<keyword evidence="2" id="KW-1185">Reference proteome</keyword>
<proteinExistence type="predicted"/>
<evidence type="ECO:0000313" key="1">
    <source>
        <dbReference type="EMBL" id="GGW22994.1"/>
    </source>
</evidence>
<sequence>MSVYGLMSEAVARLESSSFEDIYKEQKQWEENGGCLASPGASAAPIYQWTTWNEELPRLEKAFEEGETIAVLQAVELCALRGLPMPEWCQSAYLKSWRKAKGAKCRTLDEAFGFSMKGVKLRFARQKYLLADVVVFKVLQLLEEGEKGSDAFLAVGKEQGIAWETVRDWYYERRAKFDFMTYSQKRQKD</sequence>
<comment type="caution">
    <text evidence="1">The sequence shown here is derived from an EMBL/GenBank/DDBJ whole genome shotgun (WGS) entry which is preliminary data.</text>
</comment>
<dbReference type="AlphaFoldDB" id="A0A8H9I2I0"/>
<organism evidence="1 2">
    <name type="scientific">Vreelandella hamiltonii</name>
    <dbReference type="NCBI Taxonomy" id="502829"/>
    <lineage>
        <taxon>Bacteria</taxon>
        <taxon>Pseudomonadati</taxon>
        <taxon>Pseudomonadota</taxon>
        <taxon>Gammaproteobacteria</taxon>
        <taxon>Oceanospirillales</taxon>
        <taxon>Halomonadaceae</taxon>
        <taxon>Vreelandella</taxon>
    </lineage>
</organism>
<name>A0A8H9I2I0_9GAMM</name>
<dbReference type="Proteomes" id="UP000623776">
    <property type="component" value="Unassembled WGS sequence"/>
</dbReference>
<evidence type="ECO:0000313" key="2">
    <source>
        <dbReference type="Proteomes" id="UP000623776"/>
    </source>
</evidence>
<accession>A0A8H9I2I0</accession>
<protein>
    <submittedName>
        <fullName evidence="1">Uncharacterized protein</fullName>
    </submittedName>
</protein>
<dbReference type="EMBL" id="BMXN01000005">
    <property type="protein sequence ID" value="GGW22994.1"/>
    <property type="molecule type" value="Genomic_DNA"/>
</dbReference>
<gene>
    <name evidence="1" type="ORF">GCM10007157_12710</name>
</gene>
<reference evidence="2" key="1">
    <citation type="journal article" date="2019" name="Int. J. Syst. Evol. Microbiol.">
        <title>The Global Catalogue of Microorganisms (GCM) 10K type strain sequencing project: providing services to taxonomists for standard genome sequencing and annotation.</title>
        <authorList>
            <consortium name="The Broad Institute Genomics Platform"/>
            <consortium name="The Broad Institute Genome Sequencing Center for Infectious Disease"/>
            <person name="Wu L."/>
            <person name="Ma J."/>
        </authorList>
    </citation>
    <scope>NUCLEOTIDE SEQUENCE [LARGE SCALE GENOMIC DNA]</scope>
    <source>
        <strain evidence="2">KCTC 22154</strain>
    </source>
</reference>
<dbReference type="RefSeq" id="WP_189463101.1">
    <property type="nucleotide sequence ID" value="NZ_BMXN01000005.1"/>
</dbReference>